<keyword evidence="2" id="KW-0175">Coiled coil</keyword>
<feature type="compositionally biased region" description="Low complexity" evidence="3">
    <location>
        <begin position="1475"/>
        <end position="1503"/>
    </location>
</feature>
<keyword evidence="1" id="KW-0862">Zinc</keyword>
<dbReference type="InterPro" id="IPR025476">
    <property type="entry name" value="Helitron_helicase-like"/>
</dbReference>
<evidence type="ECO:0000313" key="7">
    <source>
        <dbReference type="Proteomes" id="UP001189429"/>
    </source>
</evidence>
<protein>
    <recommendedName>
        <fullName evidence="8">Ubiquitinyl hydrolase 1</fullName>
    </recommendedName>
</protein>
<dbReference type="Proteomes" id="UP001189429">
    <property type="component" value="Unassembled WGS sequence"/>
</dbReference>
<dbReference type="InterPro" id="IPR046700">
    <property type="entry name" value="DUF6570"/>
</dbReference>
<dbReference type="InterPro" id="IPR038765">
    <property type="entry name" value="Papain-like_cys_pep_sf"/>
</dbReference>
<proteinExistence type="predicted"/>
<dbReference type="InterPro" id="IPR009091">
    <property type="entry name" value="RCC1/BLIP-II"/>
</dbReference>
<dbReference type="InterPro" id="IPR028889">
    <property type="entry name" value="USP"/>
</dbReference>
<comment type="caution">
    <text evidence="6">The sequence shown here is derived from an EMBL/GenBank/DDBJ whole genome shotgun (WGS) entry which is preliminary data.</text>
</comment>
<dbReference type="Pfam" id="PF14214">
    <property type="entry name" value="Helitron_like_N"/>
    <property type="match status" value="1"/>
</dbReference>
<dbReference type="InterPro" id="IPR001394">
    <property type="entry name" value="Peptidase_C19_UCH"/>
</dbReference>
<dbReference type="Gene3D" id="2.130.10.30">
    <property type="entry name" value="Regulator of chromosome condensation 1/beta-lactamase-inhibitor protein II"/>
    <property type="match status" value="1"/>
</dbReference>
<keyword evidence="1" id="KW-0863">Zinc-finger</keyword>
<keyword evidence="7" id="KW-1185">Reference proteome</keyword>
<dbReference type="Pfam" id="PF20209">
    <property type="entry name" value="DUF6570"/>
    <property type="match status" value="1"/>
</dbReference>
<feature type="compositionally biased region" description="Basic and acidic residues" evidence="3">
    <location>
        <begin position="2238"/>
        <end position="2249"/>
    </location>
</feature>
<keyword evidence="1" id="KW-0479">Metal-binding</keyword>
<dbReference type="InterPro" id="IPR013087">
    <property type="entry name" value="Znf_C2H2_type"/>
</dbReference>
<dbReference type="Gene3D" id="3.90.70.10">
    <property type="entry name" value="Cysteine proteinases"/>
    <property type="match status" value="2"/>
</dbReference>
<dbReference type="InterPro" id="IPR050185">
    <property type="entry name" value="Ub_carboxyl-term_hydrolase"/>
</dbReference>
<feature type="domain" description="USP" evidence="5">
    <location>
        <begin position="264"/>
        <end position="568"/>
    </location>
</feature>
<dbReference type="PROSITE" id="PS50157">
    <property type="entry name" value="ZINC_FINGER_C2H2_2"/>
    <property type="match status" value="1"/>
</dbReference>
<evidence type="ECO:0000256" key="3">
    <source>
        <dbReference type="SAM" id="MobiDB-lite"/>
    </source>
</evidence>
<evidence type="ECO:0000259" key="5">
    <source>
        <dbReference type="PROSITE" id="PS50235"/>
    </source>
</evidence>
<feature type="compositionally biased region" description="Basic residues" evidence="3">
    <location>
        <begin position="593"/>
        <end position="611"/>
    </location>
</feature>
<dbReference type="PROSITE" id="PS50235">
    <property type="entry name" value="USP_3"/>
    <property type="match status" value="1"/>
</dbReference>
<feature type="region of interest" description="Disordered" evidence="3">
    <location>
        <begin position="1447"/>
        <end position="1503"/>
    </location>
</feature>
<evidence type="ECO:0000256" key="2">
    <source>
        <dbReference type="SAM" id="Coils"/>
    </source>
</evidence>
<dbReference type="PANTHER" id="PTHR21646">
    <property type="entry name" value="UBIQUITIN CARBOXYL-TERMINAL HYDROLASE"/>
    <property type="match status" value="1"/>
</dbReference>
<gene>
    <name evidence="6" type="ORF">PCOR1329_LOCUS14051</name>
</gene>
<feature type="region of interest" description="Disordered" evidence="3">
    <location>
        <begin position="586"/>
        <end position="714"/>
    </location>
</feature>
<sequence length="3021" mass="335217">MPACKRPAATAEAAGQPLSDGSEHAVQTLQRVLEHLREHGGRLPSQTRETEKKFYFQFRKLRGKTKEQLGPAGSELMTRIEAARDRPSFEQTQAIVARWRAHGSTCGGNASPGARRARKMRRNLLSPTADLAPRTRSLLPELATEHEDLRICHDYWKHAIEDGHPPRSAGCAPIDEKSLAQKFERLCARAQRDSGSVRAESHRLLRRIEAEVAPLALVLQRQQEAERELEEFVRQHDVRAPRYLPCIQKQMGEGDSHCGSSPSPFFVNVTNTCYMNSVVTCLIHCAKPREHLLEMDRASELRETLQDLVRDYTDGVQVPAGAAPLHWDVLAPCRLVDAVDSASRGTRDASLRFDFQSQHDAAPLLGFLLDKTGMGAACFAAHAPGHPGAMMPLRSDDVLTPSEGVVAATRLGDLLLQNPINGPAVLQELLSTEDMKLRATPATLAVRLPQSLILEIEGGGDPDDGEDRSWIQPEDPELFRPVTWEGRGVVDLRTCCADGCEHSQFAVYRLRACVHYRNPGVDEGHYTASFRAQDDKWYAVDDLDNEALVRDQNECPTRYPYICFLERVGDPEVPVESLSPNQLFTGNALQVHSGKRRRLRGKQPHGKRMRLLGKQPPGHSATAPGFQTPTERGMVSPEDAALKKKRCDGRNREGRDQDREGRDQDRGGQNQERNRKGRKDQHQGSKGTAIQQLRKLPAEKAADNSDGKRCDLDDDQADTCPVGAFQTKQAMFREAKKRRRWLGDVFVCLRALAPHFPGPHLGALLADLPEVASYVGADCSHEWLHYLRRPPAEAHEKTCSRLQEALGVTETELGAASARLESRTWSPALVAARLDELLLDDDAVFGMAGERPALATALGCDAVTAQDVAIVREHMEASDWPSRLHDPGIAGAAAMPPRLRREPRGSAPPCLPRACKICEASFPSREAEQKHVRRVHGGDQRARDAWLCLESEKPHFVTASEKRRITMTFALAYKGRELAPRTSASPPSFARFWCALYRALASGGHDVAQRHLNAVAAVEELLVDEGPRPADGRAQPVDAPAPEHRQFVACAFCAMQYWNDELTWEFIAGPNCFMKDPAKVADLLSADWYREQWWRIPKEELEASSVDLPHLAPDGETWVTTKVLMRKRRVSEDACAGTERVRVCRSCKDCYKGQKPRLAPRALSNFLWLGRHPPMFREASLGHQLLLALGRVVSTKVYLSSQGVDENARQHAQTWRQEFLQSGIQGTGIVFNNCSIDDAMKSFPPSDDVLQHTFAAVFTGPERPTAKEQELIDGGDPAAEMEREKMAKERLRKEVELEVCKEEFDRQEREAAADAEAAHPVPRLSVQDDDTADAAEISTLPQLQRILEHADALGGRTVANEMYAKVEEGGFEGLDEVGRERLLKACKEIHDLCRKMSPEKEAAQLLWRVQQIQNGRSERGDEVDAEAGDAASLEAGASVGASLVATAADEPTRAPTQQQSEPGQCDAGESASGVAEPRAAAGAAPEAGAARAGPQRRAQLRAPTTREACTWWGAKYWAVARPADFPYGDCAWGLENQPHPLSVIEWIEVLMRREELEYTLPGEETPYVAAKVNRFRRSRQALHLLHSFWRVTETTKSVHTALKTPGTFGFARRLQNIKPEDLQQAILTMHEKGKKITLQGLMSDKDIPEMLRNALSSMQRCTSGILGSNGHRKLLHREGVAYTLRFGPPLVFLTPNLADTKQPLLLVVQGEEFYFGEQGADLNPTYREMVSRLAGDPVGQTLVFELMIRLFFVHVLGVRADVVGWRRGAARKTSGPRYFDGCAADFYEDSILGPVQAAFGAIEAQGRGSLHPHILVWLVLISMQELLSALMRDRATFKTNVALWMRELVHAVASVQESAVTEQARFLRGDLAGPLPPELEDGIAPNLHLRGEKGNVAVDKDAWLRERAENNKSLWSTPLDEFAPGKLCEFQMGSSAQSALHELEQALMSDEWIREMVNHSRELVIGAAVHVCSKSCFKYHSKGSSKICRHNFYHVVNLCGEEPDQAVRFRRRGKPLRGVIGIFRETKYGMAGRIITLQKHPGECSTNYTGMVAIKSNLDVQDLRRVLRPDLWMDPSELEPAADVSEEAPDYEHGAYPQRCWDISIGEQEDWGWMKHLATTDKRSHAALVIADWHKALMDLGELPSDETGCPSGPAQSRRGDDDAAPAAQDAERTEASAADQQAEELYAAGRRSALAMFVDAHNTGYYINSYTTKVNPTMDTALEKLLAGVRRLAEEWREADDAPPREGELAGAPARRSQKDWKRTTQLLCRMETCFRRASWKSGSEMVFPALFGHMAFTTHRCWSVFTRKAQYLANAAWQAAYGQLETQAKEDEHCQPTYTCEDGTVVPLPPDWQQQVRDGYPIYTSPEGKEYDSLDFLEETLKSQKLSGQASAQAGAFVRALKNCVKGLQEGAVEEESGDGPGADATGGKSTSFVMSQLDDWLHRGDDPIVRDMNLYVYSMWVYRAEKNLTVQKKSSDRPPPARYVEIEFDDAYPSKNTFVQRLAMEPRVPMLDGMQFIPVTNAEPHYMMLSILFRPVRVPPAKEEDGGRGVCLQEAYKQLCTALSGQETWEAQNLGPGRPGPFQRGWETFRAEQVRAANEAECKTRRSAGACCLWRTVEVRQRLTLIDAEATRRAAQRGPARDADEGGLEAAGADALPEEPRSLLPSVQEYVADVALRTSANYACIALARTEPKQKRDMAAKLVNQDAEGEVVSVAINPLDEAQVHSAKAEGRQAYLRYLPFGVWVRMDKYTAPAFGKKLAEHGGDIDASDAARLVFIEPQTSSPFLFRIKHKVVTSDGHAAFLKHNGSCVARGDNHYGQCNFPAFPGDLTYTHVAVGDGHTVLLRCDGTAVAYGDNYLHQCDIPPLVADVTYVRVTAGYKSTVLIRSDGAATACGFGRAGIILNPPSSIYTFVPHALPMLMLQATLKGRRVKFLSFIGAERCRTDASPGMRLSELYRRLRCEWRYGRLGRGTQEVDAILPNGRLLSGASPDETVASAWGLRPRRVCGKRKRAAYWGVH</sequence>
<accession>A0ABN9QQI3</accession>
<feature type="domain" description="C2H2-type" evidence="4">
    <location>
        <begin position="913"/>
        <end position="941"/>
    </location>
</feature>
<evidence type="ECO:0000259" key="4">
    <source>
        <dbReference type="PROSITE" id="PS50157"/>
    </source>
</evidence>
<feature type="coiled-coil region" evidence="2">
    <location>
        <begin position="1278"/>
        <end position="1310"/>
    </location>
</feature>
<dbReference type="PROSITE" id="PS00028">
    <property type="entry name" value="ZINC_FINGER_C2H2_1"/>
    <property type="match status" value="1"/>
</dbReference>
<feature type="region of interest" description="Disordered" evidence="3">
    <location>
        <begin position="1"/>
        <end position="22"/>
    </location>
</feature>
<dbReference type="SUPFAM" id="SSF54001">
    <property type="entry name" value="Cysteine proteinases"/>
    <property type="match status" value="1"/>
</dbReference>
<feature type="compositionally biased region" description="Basic and acidic residues" evidence="3">
    <location>
        <begin position="696"/>
        <end position="711"/>
    </location>
</feature>
<dbReference type="SUPFAM" id="SSF50985">
    <property type="entry name" value="RCC1/BLIP-II"/>
    <property type="match status" value="1"/>
</dbReference>
<dbReference type="EMBL" id="CAUYUJ010004177">
    <property type="protein sequence ID" value="CAK0808455.1"/>
    <property type="molecule type" value="Genomic_DNA"/>
</dbReference>
<evidence type="ECO:0000256" key="1">
    <source>
        <dbReference type="PROSITE-ProRule" id="PRU00042"/>
    </source>
</evidence>
<organism evidence="6 7">
    <name type="scientific">Prorocentrum cordatum</name>
    <dbReference type="NCBI Taxonomy" id="2364126"/>
    <lineage>
        <taxon>Eukaryota</taxon>
        <taxon>Sar</taxon>
        <taxon>Alveolata</taxon>
        <taxon>Dinophyceae</taxon>
        <taxon>Prorocentrales</taxon>
        <taxon>Prorocentraceae</taxon>
        <taxon>Prorocentrum</taxon>
    </lineage>
</organism>
<evidence type="ECO:0008006" key="8">
    <source>
        <dbReference type="Google" id="ProtNLM"/>
    </source>
</evidence>
<feature type="region of interest" description="Disordered" evidence="3">
    <location>
        <begin position="2238"/>
        <end position="2259"/>
    </location>
</feature>
<evidence type="ECO:0000313" key="6">
    <source>
        <dbReference type="EMBL" id="CAK0808455.1"/>
    </source>
</evidence>
<name>A0ABN9QQI3_9DINO</name>
<dbReference type="Pfam" id="PF00443">
    <property type="entry name" value="UCH"/>
    <property type="match status" value="1"/>
</dbReference>
<feature type="region of interest" description="Disordered" evidence="3">
    <location>
        <begin position="2144"/>
        <end position="2182"/>
    </location>
</feature>
<feature type="compositionally biased region" description="Basic and acidic residues" evidence="3">
    <location>
        <begin position="648"/>
        <end position="666"/>
    </location>
</feature>
<reference evidence="6" key="1">
    <citation type="submission" date="2023-10" db="EMBL/GenBank/DDBJ databases">
        <authorList>
            <person name="Chen Y."/>
            <person name="Shah S."/>
            <person name="Dougan E. K."/>
            <person name="Thang M."/>
            <person name="Chan C."/>
        </authorList>
    </citation>
    <scope>NUCLEOTIDE SEQUENCE [LARGE SCALE GENOMIC DNA]</scope>
</reference>